<dbReference type="AlphaFoldDB" id="A0A7X0RXT5"/>
<keyword evidence="1" id="KW-0472">Membrane</keyword>
<evidence type="ECO:0000259" key="3">
    <source>
        <dbReference type="Pfam" id="PF18705"/>
    </source>
</evidence>
<dbReference type="RefSeq" id="WP_185673502.1">
    <property type="nucleotide sequence ID" value="NZ_JACJVP010000089.1"/>
</dbReference>
<reference evidence="4 5" key="1">
    <citation type="submission" date="2020-08" db="EMBL/GenBank/DDBJ databases">
        <title>Cohnella phylogeny.</title>
        <authorList>
            <person name="Dunlap C."/>
        </authorList>
    </citation>
    <scope>NUCLEOTIDE SEQUENCE [LARGE SCALE GENOMIC DNA]</scope>
    <source>
        <strain evidence="4 5">DSM 28246</strain>
    </source>
</reference>
<dbReference type="Proteomes" id="UP000547209">
    <property type="component" value="Unassembled WGS sequence"/>
</dbReference>
<evidence type="ECO:0000256" key="1">
    <source>
        <dbReference type="SAM" id="Phobius"/>
    </source>
</evidence>
<protein>
    <submittedName>
        <fullName evidence="4">DUF4179 domain-containing protein</fullName>
    </submittedName>
</protein>
<dbReference type="Pfam" id="PF18705">
    <property type="entry name" value="DUF5643"/>
    <property type="match status" value="1"/>
</dbReference>
<proteinExistence type="predicted"/>
<dbReference type="Pfam" id="PF13786">
    <property type="entry name" value="DUF4179"/>
    <property type="match status" value="1"/>
</dbReference>
<organism evidence="4 5">
    <name type="scientific">Cohnella nanjingensis</name>
    <dbReference type="NCBI Taxonomy" id="1387779"/>
    <lineage>
        <taxon>Bacteria</taxon>
        <taxon>Bacillati</taxon>
        <taxon>Bacillota</taxon>
        <taxon>Bacilli</taxon>
        <taxon>Bacillales</taxon>
        <taxon>Paenibacillaceae</taxon>
        <taxon>Cohnella</taxon>
    </lineage>
</organism>
<feature type="domain" description="DUF5643" evidence="3">
    <location>
        <begin position="248"/>
        <end position="353"/>
    </location>
</feature>
<gene>
    <name evidence="4" type="ORF">H7C19_33845</name>
</gene>
<dbReference type="InterPro" id="IPR025436">
    <property type="entry name" value="DUF4179"/>
</dbReference>
<sequence>MHEEEAREARIDGALTDRIDLAIRAGIRDGRQAKTRARRRTARRWSIGAAAVLLIASCLVSIRVSPAFAAMLREVPGFAAFIDRVQQSNYDRSLSLAADNDYAQPVGLSDEHDGMKLTVEGILADDGRLVVYFDVRGEGAEDALRIGWPTVTDLQGKTLEAGIQSGTPGEYEKDGRKTGIYQGMVDVQMGTGVALPDEAVFKVRLGKESSVNAPRNDGGSLPPVALDTDPEFTVRFKIDHSRFEGLKQQIAMNQSITVAGQTVTFEKAEISPLRIALYMSYPEGNEMQIFNAGDIQLVDDQGNAWKWTGGTGERNRPIQYFESSYFKQPRELYVEGSWFTALDAKSRKVVIDTKEKRILKAPDDKIMLANVVNGPSYTTLTIGIMGTRTDDNRGYALFGWDGFTDGAGKLHRFSENKADTVGSWRSTNDGVTLQEAYYYLANEDYPQPLTFDVYEYPAYIVEPYRVRIR</sequence>
<comment type="caution">
    <text evidence="4">The sequence shown here is derived from an EMBL/GenBank/DDBJ whole genome shotgun (WGS) entry which is preliminary data.</text>
</comment>
<evidence type="ECO:0000313" key="5">
    <source>
        <dbReference type="Proteomes" id="UP000547209"/>
    </source>
</evidence>
<keyword evidence="1" id="KW-0812">Transmembrane</keyword>
<keyword evidence="1" id="KW-1133">Transmembrane helix</keyword>
<name>A0A7X0RXT5_9BACL</name>
<accession>A0A7X0RXT5</accession>
<keyword evidence="5" id="KW-1185">Reference proteome</keyword>
<evidence type="ECO:0000313" key="4">
    <source>
        <dbReference type="EMBL" id="MBB6675657.1"/>
    </source>
</evidence>
<dbReference type="InterPro" id="IPR040680">
    <property type="entry name" value="DUF5643"/>
</dbReference>
<dbReference type="Gene3D" id="2.60.40.1630">
    <property type="entry name" value="bacillus anthracis domain"/>
    <property type="match status" value="1"/>
</dbReference>
<feature type="domain" description="DUF4179" evidence="2">
    <location>
        <begin position="42"/>
        <end position="136"/>
    </location>
</feature>
<dbReference type="EMBL" id="JACJVP010000089">
    <property type="protein sequence ID" value="MBB6675657.1"/>
    <property type="molecule type" value="Genomic_DNA"/>
</dbReference>
<evidence type="ECO:0000259" key="2">
    <source>
        <dbReference type="Pfam" id="PF13786"/>
    </source>
</evidence>
<feature type="transmembrane region" description="Helical" evidence="1">
    <location>
        <begin position="45"/>
        <end position="64"/>
    </location>
</feature>